<dbReference type="InterPro" id="IPR027417">
    <property type="entry name" value="P-loop_NTPase"/>
</dbReference>
<sequence>MEKFFKGFEDLLELAKTLEDKVEKGELKTDIRINSRPLTNIPSQGNIPRRNNPNQEGIGVENFNDSSTTVSDAEETEETPPSITLSQVGGLKSIIQELTELVGIPLKRPQWLEKLGLDATKGVLLVGPPGTGKTLTAKALAQSLGVNYIALVGSEIMSKYYGEAEARMRGMFEKAAKNAPCILFIDELDTIAPDRAKVEGEVEKRVVGQLLSLMDGFTNTPGVVILGATNRPNHLDPALRRPGRFDREVVFGVPDRGDRAAILRVLTAKMPLEETVDLDEIASLAVGFVGADLKALTQKAAYTVLRKTVSLENSDLDAITLPDEVKVTQSDFLTALKAVKPSVLRTVAVETPQVSWEEIGGLEEIKRTLREAVEGALLYPELYQQTRAKAPRGVLLWGEPGTGKTLLAKALASQAGANFISIKGAELLNRWVGASEEAVREVFSKARQVAPCVLFIDEIDTLAPARGSYQGDSGVSDRVVGQLLTEIDGMVDGGELLVVAATNRYQALDPALLRSGRFDLQLQVTRPDFNSRLAILRIHSIDRPLSDVDLEVWAAKTEGWNGADLELLSNQAALAAVRNATSQGITDPTQVKITAEDFQIAYDRLCRQRD</sequence>
<dbReference type="RefSeq" id="WP_015229482.1">
    <property type="nucleotide sequence ID" value="NC_019780.1"/>
</dbReference>
<dbReference type="GO" id="GO:0005524">
    <property type="term" value="F:ATP binding"/>
    <property type="evidence" value="ECO:0007669"/>
    <property type="project" value="UniProtKB-KW"/>
</dbReference>
<keyword evidence="2 4" id="KW-0547">Nucleotide-binding</keyword>
<dbReference type="PANTHER" id="PTHR23077:SF171">
    <property type="entry name" value="NUCLEAR VALOSIN-CONTAINING PROTEIN-LIKE"/>
    <property type="match status" value="1"/>
</dbReference>
<dbReference type="InterPro" id="IPR003593">
    <property type="entry name" value="AAA+_ATPase"/>
</dbReference>
<keyword evidence="3 4" id="KW-0067">ATP-binding</keyword>
<dbReference type="CDD" id="cd19503">
    <property type="entry name" value="RecA-like_CDC48_NLV2_r1-like"/>
    <property type="match status" value="1"/>
</dbReference>
<feature type="compositionally biased region" description="Polar residues" evidence="5">
    <location>
        <begin position="36"/>
        <end position="55"/>
    </location>
</feature>
<feature type="region of interest" description="Disordered" evidence="5">
    <location>
        <begin position="36"/>
        <end position="84"/>
    </location>
</feature>
<dbReference type="PATRIC" id="fig|13035.3.peg.2070"/>
<dbReference type="InterPro" id="IPR050168">
    <property type="entry name" value="AAA_ATPase_domain"/>
</dbReference>
<dbReference type="Pfam" id="PF00004">
    <property type="entry name" value="AAA"/>
    <property type="match status" value="2"/>
</dbReference>
<dbReference type="Pfam" id="PF17862">
    <property type="entry name" value="AAA_lid_3"/>
    <property type="match status" value="2"/>
</dbReference>
<evidence type="ECO:0000256" key="5">
    <source>
        <dbReference type="SAM" id="MobiDB-lite"/>
    </source>
</evidence>
<dbReference type="SUPFAM" id="SSF52540">
    <property type="entry name" value="P-loop containing nucleoside triphosphate hydrolases"/>
    <property type="match status" value="2"/>
</dbReference>
<evidence type="ECO:0000256" key="2">
    <source>
        <dbReference type="ARBA" id="ARBA00022741"/>
    </source>
</evidence>
<dbReference type="Proteomes" id="UP000010482">
    <property type="component" value="Chromosome"/>
</dbReference>
<dbReference type="EMBL" id="CP003944">
    <property type="protein sequence ID" value="AFZ50485.1"/>
    <property type="molecule type" value="Genomic_DNA"/>
</dbReference>
<feature type="domain" description="AAA+ ATPase" evidence="6">
    <location>
        <begin position="119"/>
        <end position="255"/>
    </location>
</feature>
<dbReference type="GO" id="GO:0016887">
    <property type="term" value="F:ATP hydrolysis activity"/>
    <property type="evidence" value="ECO:0007669"/>
    <property type="project" value="InterPro"/>
</dbReference>
<dbReference type="PANTHER" id="PTHR23077">
    <property type="entry name" value="AAA-FAMILY ATPASE"/>
    <property type="match status" value="1"/>
</dbReference>
<dbReference type="SMART" id="SM00382">
    <property type="entry name" value="AAA"/>
    <property type="match status" value="2"/>
</dbReference>
<proteinExistence type="inferred from homology"/>
<dbReference type="AlphaFoldDB" id="K9YVV8"/>
<dbReference type="InterPro" id="IPR003960">
    <property type="entry name" value="ATPase_AAA_CS"/>
</dbReference>
<dbReference type="eggNOG" id="COG0465">
    <property type="taxonomic scope" value="Bacteria"/>
</dbReference>
<dbReference type="PROSITE" id="PS00674">
    <property type="entry name" value="AAA"/>
    <property type="match status" value="2"/>
</dbReference>
<reference evidence="7" key="1">
    <citation type="submission" date="2012-04" db="EMBL/GenBank/DDBJ databases">
        <title>Finished genome of Dactylococcopsis salina PCC 8305.</title>
        <authorList>
            <consortium name="US DOE Joint Genome Institute"/>
            <person name="Gugger M."/>
            <person name="Coursin T."/>
            <person name="Rippka R."/>
            <person name="Tandeau De Marsac N."/>
            <person name="Huntemann M."/>
            <person name="Wei C.-L."/>
            <person name="Han J."/>
            <person name="Detter J.C."/>
            <person name="Han C."/>
            <person name="Tapia R."/>
            <person name="Daligault H."/>
            <person name="Chen A."/>
            <person name="Krypides N."/>
            <person name="Mavromatis K."/>
            <person name="Markowitz V."/>
            <person name="Szeto E."/>
            <person name="Ivanova N."/>
            <person name="Ovchinnikova G."/>
            <person name="Pagani I."/>
            <person name="Pati A."/>
            <person name="Goodwin L."/>
            <person name="Peters L."/>
            <person name="Pitluck S."/>
            <person name="Woyke T."/>
            <person name="Kerfeld C."/>
        </authorList>
    </citation>
    <scope>NUCLEOTIDE SEQUENCE [LARGE SCALE GENOMIC DNA]</scope>
    <source>
        <strain evidence="7">PCC 8305</strain>
    </source>
</reference>
<protein>
    <submittedName>
        <fullName evidence="7">AAA+ family ATPase</fullName>
    </submittedName>
</protein>
<comment type="similarity">
    <text evidence="4">Belongs to the AAA ATPase family.</text>
</comment>
<gene>
    <name evidence="7" type="ORF">Dacsa_1829</name>
</gene>
<organism evidence="7 8">
    <name type="scientific">Dactylococcopsis salina (strain PCC 8305)</name>
    <name type="common">Myxobactron salinum</name>
    <dbReference type="NCBI Taxonomy" id="13035"/>
    <lineage>
        <taxon>Bacteria</taxon>
        <taxon>Bacillati</taxon>
        <taxon>Cyanobacteriota</taxon>
        <taxon>Cyanophyceae</taxon>
        <taxon>Nodosilineales</taxon>
        <taxon>Cymatolegaceae</taxon>
        <taxon>Dactylococcopsis</taxon>
    </lineage>
</organism>
<dbReference type="Gene3D" id="1.10.8.60">
    <property type="match status" value="2"/>
</dbReference>
<dbReference type="eggNOG" id="COG1222">
    <property type="taxonomic scope" value="Bacteria"/>
</dbReference>
<keyword evidence="8" id="KW-1185">Reference proteome</keyword>
<evidence type="ECO:0000313" key="7">
    <source>
        <dbReference type="EMBL" id="AFZ50485.1"/>
    </source>
</evidence>
<name>K9YVV8_DACS8</name>
<dbReference type="InterPro" id="IPR041569">
    <property type="entry name" value="AAA_lid_3"/>
</dbReference>
<evidence type="ECO:0000256" key="4">
    <source>
        <dbReference type="RuleBase" id="RU003651"/>
    </source>
</evidence>
<dbReference type="FunFam" id="3.40.50.300:FF:000018">
    <property type="entry name" value="Cell division control 48"/>
    <property type="match status" value="1"/>
</dbReference>
<evidence type="ECO:0000313" key="8">
    <source>
        <dbReference type="Proteomes" id="UP000010482"/>
    </source>
</evidence>
<dbReference type="FunFam" id="3.40.50.300:FF:000012">
    <property type="entry name" value="Transitional endoplasmic reticulum ATPase"/>
    <property type="match status" value="1"/>
</dbReference>
<dbReference type="Gene3D" id="3.40.50.300">
    <property type="entry name" value="P-loop containing nucleotide triphosphate hydrolases"/>
    <property type="match status" value="2"/>
</dbReference>
<evidence type="ECO:0000256" key="3">
    <source>
        <dbReference type="ARBA" id="ARBA00022840"/>
    </source>
</evidence>
<feature type="domain" description="AAA+ ATPase" evidence="6">
    <location>
        <begin position="390"/>
        <end position="528"/>
    </location>
</feature>
<dbReference type="OrthoDB" id="548807at2"/>
<dbReference type="InterPro" id="IPR003959">
    <property type="entry name" value="ATPase_AAA_core"/>
</dbReference>
<dbReference type="HOGENOM" id="CLU_000688_8_3_3"/>
<keyword evidence="1" id="KW-0677">Repeat</keyword>
<evidence type="ECO:0000259" key="6">
    <source>
        <dbReference type="SMART" id="SM00382"/>
    </source>
</evidence>
<evidence type="ECO:0000256" key="1">
    <source>
        <dbReference type="ARBA" id="ARBA00022737"/>
    </source>
</evidence>
<dbReference type="KEGG" id="dsl:Dacsa_1829"/>
<accession>K9YVV8</accession>
<dbReference type="STRING" id="13035.Dacsa_1829"/>